<comment type="caution">
    <text evidence="1">The sequence shown here is derived from an EMBL/GenBank/DDBJ whole genome shotgun (WGS) entry which is preliminary data.</text>
</comment>
<dbReference type="AlphaFoldDB" id="A0A8X8YBD8"/>
<evidence type="ECO:0000313" key="1">
    <source>
        <dbReference type="EMBL" id="KAG6427537.1"/>
    </source>
</evidence>
<evidence type="ECO:0000313" key="2">
    <source>
        <dbReference type="Proteomes" id="UP000298416"/>
    </source>
</evidence>
<sequence length="101" mass="10853">MMEEAPPLISRGFPTPISLSPSRSLAFSLGFWGCSLGKIPYSVPLFVLVAEVMRLCAKRGGCPRRLGLEMNPTAAVAAQPRGEEGKRSCSKAFLDLIIIST</sequence>
<keyword evidence="2" id="KW-1185">Reference proteome</keyword>
<protein>
    <submittedName>
        <fullName evidence="1">Uncharacterized protein</fullName>
    </submittedName>
</protein>
<reference evidence="1" key="2">
    <citation type="submission" date="2020-08" db="EMBL/GenBank/DDBJ databases">
        <title>Plant Genome Project.</title>
        <authorList>
            <person name="Zhang R.-G."/>
        </authorList>
    </citation>
    <scope>NUCLEOTIDE SEQUENCE</scope>
    <source>
        <strain evidence="1">Huo1</strain>
        <tissue evidence="1">Leaf</tissue>
    </source>
</reference>
<dbReference type="EMBL" id="PNBA02000004">
    <property type="protein sequence ID" value="KAG6427537.1"/>
    <property type="molecule type" value="Genomic_DNA"/>
</dbReference>
<organism evidence="1">
    <name type="scientific">Salvia splendens</name>
    <name type="common">Scarlet sage</name>
    <dbReference type="NCBI Taxonomy" id="180675"/>
    <lineage>
        <taxon>Eukaryota</taxon>
        <taxon>Viridiplantae</taxon>
        <taxon>Streptophyta</taxon>
        <taxon>Embryophyta</taxon>
        <taxon>Tracheophyta</taxon>
        <taxon>Spermatophyta</taxon>
        <taxon>Magnoliopsida</taxon>
        <taxon>eudicotyledons</taxon>
        <taxon>Gunneridae</taxon>
        <taxon>Pentapetalae</taxon>
        <taxon>asterids</taxon>
        <taxon>lamiids</taxon>
        <taxon>Lamiales</taxon>
        <taxon>Lamiaceae</taxon>
        <taxon>Nepetoideae</taxon>
        <taxon>Mentheae</taxon>
        <taxon>Salviinae</taxon>
        <taxon>Salvia</taxon>
        <taxon>Salvia subgen. Calosphace</taxon>
        <taxon>core Calosphace</taxon>
    </lineage>
</organism>
<name>A0A8X8YBD8_SALSN</name>
<dbReference type="Proteomes" id="UP000298416">
    <property type="component" value="Unassembled WGS sequence"/>
</dbReference>
<accession>A0A8X8YBD8</accession>
<reference evidence="1" key="1">
    <citation type="submission" date="2018-01" db="EMBL/GenBank/DDBJ databases">
        <authorList>
            <person name="Mao J.F."/>
        </authorList>
    </citation>
    <scope>NUCLEOTIDE SEQUENCE</scope>
    <source>
        <strain evidence="1">Huo1</strain>
        <tissue evidence="1">Leaf</tissue>
    </source>
</reference>
<proteinExistence type="predicted"/>
<gene>
    <name evidence="1" type="ORF">SASPL_111783</name>
</gene>